<dbReference type="OrthoDB" id="415706at2759"/>
<evidence type="ECO:0000256" key="2">
    <source>
        <dbReference type="ARBA" id="ARBA00023134"/>
    </source>
</evidence>
<sequence>MVLTQLSAKTLEGLCSKEQLELLNTVDSLRSQGISHYISLPQIIVCGDQSSGKSSVLEAISGVSFPVKSGLCTRFPTELILRTAANTSVKVSIIPHQPLGKVERDALSDFHEQLDSLQALPELIENAKAFMGIKTLGKAFSNDLLRIEISGPDRPHLTIVDLPGLIHSETKNQSASDVALITSIVKSYMAKQRSIILAVISAKNDYANQIVLKLARDTDPEGMRTLGVITKPDTLAYGSSSEKTYISLAQNMDVEFRLGWHVLRNRDTDADTWTQAQRDANEKAFFSKGAWSSLPSLNLGIASLRSRLSKLLLHQIASELPSLVDEISCEINDCKAQLEKFGQPRISPQEQRIYLIRISQSFQSLMQAALDGTYTDPFFSDDKEGSAYRRRIRAVIQNLSRDFADTMAKDGQYYKITSSPKEKQVPGKPIEMTRDDFVNKVVDMMSYRRGRELPNSFSPSIVTDLFREQSAPWKSIVQRHIQKVWEKTKVFLTELIVHISDPTTVTAIMETVINPKLDSILADLQEQTAALLYPYENDHPVTYNSDFAEALQKIRLDRHSPQLDEILRKYFQNANLDSTSHHMSVYVNFVGLKRELVQRLEPDLDRWSAFEALDSANAYYEIAFKRFIDEVSIQVIETGLISQIRNILSPLVVAQMDEDDMAAIVGEKEAIRTARKNLQAKIKLLNEGAQTCKRFSGYQILGKHFNQAKEMKGKNTNWLSSRKSRRKQGRKNEWRGNEWRNLAEIYLPDSIQNR</sequence>
<dbReference type="AlphaFoldDB" id="A0A6V8R8H5"/>
<dbReference type="SUPFAM" id="SSF52540">
    <property type="entry name" value="P-loop containing nucleoside triphosphate hydrolases"/>
    <property type="match status" value="1"/>
</dbReference>
<dbReference type="InterPro" id="IPR003130">
    <property type="entry name" value="GED"/>
</dbReference>
<dbReference type="PANTHER" id="PTHR11566">
    <property type="entry name" value="DYNAMIN"/>
    <property type="match status" value="1"/>
</dbReference>
<feature type="domain" description="Dynamin-type G" evidence="5">
    <location>
        <begin position="37"/>
        <end position="321"/>
    </location>
</feature>
<dbReference type="PRINTS" id="PR00195">
    <property type="entry name" value="DYNAMIN"/>
</dbReference>
<dbReference type="PROSITE" id="PS51388">
    <property type="entry name" value="GED"/>
    <property type="match status" value="1"/>
</dbReference>
<proteinExistence type="predicted"/>
<dbReference type="InterPro" id="IPR020850">
    <property type="entry name" value="GED_dom"/>
</dbReference>
<dbReference type="InterPro" id="IPR001401">
    <property type="entry name" value="Dynamin_GTPase"/>
</dbReference>
<dbReference type="GO" id="GO:0000266">
    <property type="term" value="P:mitochondrial fission"/>
    <property type="evidence" value="ECO:0007669"/>
    <property type="project" value="TreeGrafter"/>
</dbReference>
<keyword evidence="1" id="KW-0547">Nucleotide-binding</keyword>
<dbReference type="Gene3D" id="3.40.50.300">
    <property type="entry name" value="P-loop containing nucleotide triphosphate hydrolases"/>
    <property type="match status" value="1"/>
</dbReference>
<dbReference type="Pfam" id="PF00350">
    <property type="entry name" value="Dynamin_N"/>
    <property type="match status" value="1"/>
</dbReference>
<dbReference type="GO" id="GO:0008017">
    <property type="term" value="F:microtubule binding"/>
    <property type="evidence" value="ECO:0007669"/>
    <property type="project" value="TreeGrafter"/>
</dbReference>
<evidence type="ECO:0000313" key="6">
    <source>
        <dbReference type="EMBL" id="GFP58893.1"/>
    </source>
</evidence>
<evidence type="ECO:0000259" key="5">
    <source>
        <dbReference type="PROSITE" id="PS51718"/>
    </source>
</evidence>
<feature type="region of interest" description="Disordered" evidence="3">
    <location>
        <begin position="713"/>
        <end position="733"/>
    </location>
</feature>
<dbReference type="GO" id="GO:0006897">
    <property type="term" value="P:endocytosis"/>
    <property type="evidence" value="ECO:0007669"/>
    <property type="project" value="TreeGrafter"/>
</dbReference>
<dbReference type="InterPro" id="IPR022812">
    <property type="entry name" value="Dynamin"/>
</dbReference>
<dbReference type="FunFam" id="3.40.50.300:FF:001425">
    <property type="entry name" value="Dynamin GTPase, putative"/>
    <property type="match status" value="1"/>
</dbReference>
<dbReference type="SMART" id="SM00053">
    <property type="entry name" value="DYNc"/>
    <property type="match status" value="1"/>
</dbReference>
<dbReference type="Pfam" id="PF01031">
    <property type="entry name" value="Dynamin_M"/>
    <property type="match status" value="1"/>
</dbReference>
<name>A0A6V8R8H5_TRIAP</name>
<dbReference type="InterPro" id="IPR030381">
    <property type="entry name" value="G_DYNAMIN_dom"/>
</dbReference>
<gene>
    <name evidence="6" type="ORF">TASIC1_0011026000</name>
</gene>
<dbReference type="EMBL" id="BLZH01000011">
    <property type="protein sequence ID" value="GFP58893.1"/>
    <property type="molecule type" value="Genomic_DNA"/>
</dbReference>
<keyword evidence="2" id="KW-0342">GTP-binding</keyword>
<dbReference type="GO" id="GO:0016559">
    <property type="term" value="P:peroxisome fission"/>
    <property type="evidence" value="ECO:0007669"/>
    <property type="project" value="TreeGrafter"/>
</dbReference>
<evidence type="ECO:0000256" key="3">
    <source>
        <dbReference type="SAM" id="MobiDB-lite"/>
    </source>
</evidence>
<dbReference type="Pfam" id="PF02212">
    <property type="entry name" value="GED"/>
    <property type="match status" value="1"/>
</dbReference>
<dbReference type="GO" id="GO:0005525">
    <property type="term" value="F:GTP binding"/>
    <property type="evidence" value="ECO:0007669"/>
    <property type="project" value="InterPro"/>
</dbReference>
<dbReference type="PANTHER" id="PTHR11566:SF21">
    <property type="entry name" value="DYNAMIN RELATED PROTEIN 1, ISOFORM A"/>
    <property type="match status" value="1"/>
</dbReference>
<dbReference type="InterPro" id="IPR045063">
    <property type="entry name" value="Dynamin_N"/>
</dbReference>
<dbReference type="Proteomes" id="UP000517252">
    <property type="component" value="Unassembled WGS sequence"/>
</dbReference>
<dbReference type="Gene3D" id="1.20.120.1240">
    <property type="entry name" value="Dynamin, middle domain"/>
    <property type="match status" value="1"/>
</dbReference>
<dbReference type="PROSITE" id="PS51718">
    <property type="entry name" value="G_DYNAMIN_2"/>
    <property type="match status" value="1"/>
</dbReference>
<evidence type="ECO:0000256" key="1">
    <source>
        <dbReference type="ARBA" id="ARBA00022741"/>
    </source>
</evidence>
<dbReference type="GO" id="GO:0005874">
    <property type="term" value="C:microtubule"/>
    <property type="evidence" value="ECO:0007669"/>
    <property type="project" value="TreeGrafter"/>
</dbReference>
<comment type="caution">
    <text evidence="6">The sequence shown here is derived from an EMBL/GenBank/DDBJ whole genome shotgun (WGS) entry which is preliminary data.</text>
</comment>
<dbReference type="GO" id="GO:0016020">
    <property type="term" value="C:membrane"/>
    <property type="evidence" value="ECO:0007669"/>
    <property type="project" value="TreeGrafter"/>
</dbReference>
<dbReference type="GO" id="GO:0005739">
    <property type="term" value="C:mitochondrion"/>
    <property type="evidence" value="ECO:0007669"/>
    <property type="project" value="TreeGrafter"/>
</dbReference>
<accession>A0A6V8R8H5</accession>
<dbReference type="InterPro" id="IPR027417">
    <property type="entry name" value="P-loop_NTPase"/>
</dbReference>
<dbReference type="GO" id="GO:0003924">
    <property type="term" value="F:GTPase activity"/>
    <property type="evidence" value="ECO:0007669"/>
    <property type="project" value="InterPro"/>
</dbReference>
<reference evidence="6 7" key="1">
    <citation type="submission" date="2020-07" db="EMBL/GenBank/DDBJ databases">
        <title>Trichoderma asperellum IC-1 whole genome shotgun sequence.</title>
        <authorList>
            <person name="Kanamasa S."/>
            <person name="Takahashi H."/>
        </authorList>
    </citation>
    <scope>NUCLEOTIDE SEQUENCE [LARGE SCALE GENOMIC DNA]</scope>
    <source>
        <strain evidence="6 7">IC-1</strain>
    </source>
</reference>
<organism evidence="6 7">
    <name type="scientific">Trichoderma asperellum</name>
    <name type="common">Filamentous fungus</name>
    <dbReference type="NCBI Taxonomy" id="101201"/>
    <lineage>
        <taxon>Eukaryota</taxon>
        <taxon>Fungi</taxon>
        <taxon>Dikarya</taxon>
        <taxon>Ascomycota</taxon>
        <taxon>Pezizomycotina</taxon>
        <taxon>Sordariomycetes</taxon>
        <taxon>Hypocreomycetidae</taxon>
        <taxon>Hypocreales</taxon>
        <taxon>Hypocreaceae</taxon>
        <taxon>Trichoderma</taxon>
    </lineage>
</organism>
<dbReference type="GO" id="GO:0048312">
    <property type="term" value="P:intracellular distribution of mitochondria"/>
    <property type="evidence" value="ECO:0007669"/>
    <property type="project" value="TreeGrafter"/>
</dbReference>
<dbReference type="InterPro" id="IPR000375">
    <property type="entry name" value="Dynamin_stalk"/>
</dbReference>
<evidence type="ECO:0000313" key="7">
    <source>
        <dbReference type="Proteomes" id="UP000517252"/>
    </source>
</evidence>
<dbReference type="CDD" id="cd08771">
    <property type="entry name" value="DLP_1"/>
    <property type="match status" value="1"/>
</dbReference>
<feature type="domain" description="GED" evidence="4">
    <location>
        <begin position="609"/>
        <end position="700"/>
    </location>
</feature>
<protein>
    <submittedName>
        <fullName evidence="6">Interferon-induced GTP-binding protein Mx1</fullName>
    </submittedName>
</protein>
<evidence type="ECO:0000259" key="4">
    <source>
        <dbReference type="PROSITE" id="PS51388"/>
    </source>
</evidence>